<dbReference type="SUPFAM" id="SSF56349">
    <property type="entry name" value="DNA breaking-rejoining enzymes"/>
    <property type="match status" value="1"/>
</dbReference>
<dbReference type="InterPro" id="IPR002104">
    <property type="entry name" value="Integrase_catalytic"/>
</dbReference>
<dbReference type="RefSeq" id="WP_169102902.1">
    <property type="nucleotide sequence ID" value="NZ_JABBVZ010000137.1"/>
</dbReference>
<evidence type="ECO:0000256" key="3">
    <source>
        <dbReference type="ARBA" id="ARBA00023172"/>
    </source>
</evidence>
<dbReference type="GO" id="GO:0015074">
    <property type="term" value="P:DNA integration"/>
    <property type="evidence" value="ECO:0007669"/>
    <property type="project" value="InterPro"/>
</dbReference>
<protein>
    <submittedName>
        <fullName evidence="5">Tyrosine-type recombinase/integrase</fullName>
    </submittedName>
</protein>
<dbReference type="GO" id="GO:0003677">
    <property type="term" value="F:DNA binding"/>
    <property type="evidence" value="ECO:0007669"/>
    <property type="project" value="UniProtKB-KW"/>
</dbReference>
<accession>A0A7Y0Q5U9</accession>
<evidence type="ECO:0000259" key="4">
    <source>
        <dbReference type="PROSITE" id="PS51898"/>
    </source>
</evidence>
<dbReference type="InterPro" id="IPR050090">
    <property type="entry name" value="Tyrosine_recombinase_XerCD"/>
</dbReference>
<proteinExistence type="inferred from homology"/>
<dbReference type="PROSITE" id="PS51898">
    <property type="entry name" value="TYR_RECOMBINASE"/>
    <property type="match status" value="1"/>
</dbReference>
<dbReference type="Proteomes" id="UP000533476">
    <property type="component" value="Unassembled WGS sequence"/>
</dbReference>
<evidence type="ECO:0000313" key="5">
    <source>
        <dbReference type="EMBL" id="NMP24694.1"/>
    </source>
</evidence>
<evidence type="ECO:0000313" key="6">
    <source>
        <dbReference type="Proteomes" id="UP000533476"/>
    </source>
</evidence>
<name>A0A7Y0Q5U9_9FIRM</name>
<dbReference type="GO" id="GO:0006310">
    <property type="term" value="P:DNA recombination"/>
    <property type="evidence" value="ECO:0007669"/>
    <property type="project" value="UniProtKB-KW"/>
</dbReference>
<dbReference type="InterPro" id="IPR011010">
    <property type="entry name" value="DNA_brk_join_enz"/>
</dbReference>
<feature type="domain" description="Tyr recombinase" evidence="4">
    <location>
        <begin position="110"/>
        <end position="309"/>
    </location>
</feature>
<comment type="caution">
    <text evidence="5">The sequence shown here is derived from an EMBL/GenBank/DDBJ whole genome shotgun (WGS) entry which is preliminary data.</text>
</comment>
<evidence type="ECO:0000256" key="1">
    <source>
        <dbReference type="ARBA" id="ARBA00008857"/>
    </source>
</evidence>
<organism evidence="5 6">
    <name type="scientific">Sulfobacillus harzensis</name>
    <dbReference type="NCBI Taxonomy" id="2729629"/>
    <lineage>
        <taxon>Bacteria</taxon>
        <taxon>Bacillati</taxon>
        <taxon>Bacillota</taxon>
        <taxon>Clostridia</taxon>
        <taxon>Eubacteriales</taxon>
        <taxon>Clostridiales Family XVII. Incertae Sedis</taxon>
        <taxon>Sulfobacillus</taxon>
    </lineage>
</organism>
<dbReference type="PANTHER" id="PTHR30349">
    <property type="entry name" value="PHAGE INTEGRASE-RELATED"/>
    <property type="match status" value="1"/>
</dbReference>
<comment type="similarity">
    <text evidence="1">Belongs to the 'phage' integrase family.</text>
</comment>
<dbReference type="AlphaFoldDB" id="A0A7Y0Q5U9"/>
<dbReference type="EMBL" id="JABBVZ010000137">
    <property type="protein sequence ID" value="NMP24694.1"/>
    <property type="molecule type" value="Genomic_DNA"/>
</dbReference>
<dbReference type="Gene3D" id="1.10.443.10">
    <property type="entry name" value="Intergrase catalytic core"/>
    <property type="match status" value="1"/>
</dbReference>
<dbReference type="InterPro" id="IPR013762">
    <property type="entry name" value="Integrase-like_cat_sf"/>
</dbReference>
<sequence>MSTPKWPTFASALAPVLTGLIAEQQALGYHPKEAQDFARFDRFCQAVGHATMTLPRALVEQWTATQPGETETNRQRRITLMRVLANFMRRSGLNAWLYPPQTAPRAAGRYVPYIFTRQEIAALLTAVDHCPEDPRSPNRGPVLSMLFRVLYGAGLRAGEALQLQHRDVDVLTGTLHIQNAKGHKDRHVPLHPALADRLARYLARQFHAVPTTPVFPNRSGEPYATLTIYGYFRRFLKEAGIAHGGRGLGPRLHDVRHSYAVHCLQQWIADGVDLTVALPYLSAYLGHTGLKSTQEYLRLTADLYPAVVSVVEQQWGSLIPGGDGHAH</sequence>
<reference evidence="5 6" key="1">
    <citation type="submission" date="2020-04" db="EMBL/GenBank/DDBJ databases">
        <authorList>
            <person name="Zhang R."/>
            <person name="Schippers A."/>
        </authorList>
    </citation>
    <scope>NUCLEOTIDE SEQUENCE [LARGE SCALE GENOMIC DNA]</scope>
    <source>
        <strain evidence="5 6">DSM 109850</strain>
    </source>
</reference>
<keyword evidence="6" id="KW-1185">Reference proteome</keyword>
<keyword evidence="3" id="KW-0233">DNA recombination</keyword>
<keyword evidence="2" id="KW-0238">DNA-binding</keyword>
<dbReference type="Pfam" id="PF00589">
    <property type="entry name" value="Phage_integrase"/>
    <property type="match status" value="1"/>
</dbReference>
<dbReference type="PANTHER" id="PTHR30349:SF41">
    <property type="entry name" value="INTEGRASE_RECOMBINASE PROTEIN MJ0367-RELATED"/>
    <property type="match status" value="1"/>
</dbReference>
<evidence type="ECO:0000256" key="2">
    <source>
        <dbReference type="ARBA" id="ARBA00023125"/>
    </source>
</evidence>
<gene>
    <name evidence="5" type="ORF">HIJ39_20510</name>
</gene>